<evidence type="ECO:0000256" key="3">
    <source>
        <dbReference type="ARBA" id="ARBA00004629"/>
    </source>
</evidence>
<dbReference type="PANTHER" id="PTHR28036:SF1">
    <property type="entry name" value="DASH COMPLEX SUBUNIT DAD2"/>
    <property type="match status" value="1"/>
</dbReference>
<sequence>MRASVAPTRASLAGGTAQRIAAKQAELEALINLKNESARLAHEMTVLSERVDELASGGQAIAAVMSSWRGVFRAIQIAQATAAAHREAQGEDAAAPAAPERARNVPDTLVRMPTQTGVQ</sequence>
<evidence type="ECO:0000256" key="15">
    <source>
        <dbReference type="ARBA" id="ARBA00023306"/>
    </source>
</evidence>
<evidence type="ECO:0000256" key="11">
    <source>
        <dbReference type="ARBA" id="ARBA00022829"/>
    </source>
</evidence>
<evidence type="ECO:0000256" key="4">
    <source>
        <dbReference type="ARBA" id="ARBA00005501"/>
    </source>
</evidence>
<evidence type="ECO:0000256" key="14">
    <source>
        <dbReference type="ARBA" id="ARBA00023242"/>
    </source>
</evidence>
<evidence type="ECO:0000313" key="19">
    <source>
        <dbReference type="EMBL" id="WFD34301.1"/>
    </source>
</evidence>
<evidence type="ECO:0000256" key="16">
    <source>
        <dbReference type="ARBA" id="ARBA00023328"/>
    </source>
</evidence>
<dbReference type="PANTHER" id="PTHR28036">
    <property type="entry name" value="DASH COMPLEX SUBUNIT DAD2"/>
    <property type="match status" value="1"/>
</dbReference>
<evidence type="ECO:0000256" key="13">
    <source>
        <dbReference type="ARBA" id="ARBA00023212"/>
    </source>
</evidence>
<dbReference type="Pfam" id="PF08654">
    <property type="entry name" value="DASH_Dad2"/>
    <property type="match status" value="1"/>
</dbReference>
<evidence type="ECO:0000256" key="7">
    <source>
        <dbReference type="ARBA" id="ARBA00022490"/>
    </source>
</evidence>
<evidence type="ECO:0000256" key="17">
    <source>
        <dbReference type="ARBA" id="ARBA00030568"/>
    </source>
</evidence>
<evidence type="ECO:0000256" key="18">
    <source>
        <dbReference type="SAM" id="MobiDB-lite"/>
    </source>
</evidence>
<evidence type="ECO:0000256" key="8">
    <source>
        <dbReference type="ARBA" id="ARBA00022618"/>
    </source>
</evidence>
<organism evidence="19 20">
    <name type="scientific">Malassezia cuniculi</name>
    <dbReference type="NCBI Taxonomy" id="948313"/>
    <lineage>
        <taxon>Eukaryota</taxon>
        <taxon>Fungi</taxon>
        <taxon>Dikarya</taxon>
        <taxon>Basidiomycota</taxon>
        <taxon>Ustilaginomycotina</taxon>
        <taxon>Malasseziomycetes</taxon>
        <taxon>Malasseziales</taxon>
        <taxon>Malasseziaceae</taxon>
        <taxon>Malassezia</taxon>
    </lineage>
</organism>
<keyword evidence="11" id="KW-0159">Chromosome partition</keyword>
<keyword evidence="8" id="KW-0132">Cell division</keyword>
<dbReference type="GO" id="GO:1990023">
    <property type="term" value="C:mitotic spindle midzone"/>
    <property type="evidence" value="ECO:0007669"/>
    <property type="project" value="TreeGrafter"/>
</dbReference>
<keyword evidence="13" id="KW-0206">Cytoskeleton</keyword>
<comment type="similarity">
    <text evidence="4">Belongs to the DASH complex DAD2 family.</text>
</comment>
<dbReference type="GO" id="GO:0042729">
    <property type="term" value="C:DASH complex"/>
    <property type="evidence" value="ECO:0007669"/>
    <property type="project" value="InterPro"/>
</dbReference>
<evidence type="ECO:0000256" key="9">
    <source>
        <dbReference type="ARBA" id="ARBA00022701"/>
    </source>
</evidence>
<evidence type="ECO:0000256" key="6">
    <source>
        <dbReference type="ARBA" id="ARBA00022454"/>
    </source>
</evidence>
<dbReference type="EMBL" id="CP119878">
    <property type="protein sequence ID" value="WFD34301.1"/>
    <property type="molecule type" value="Genomic_DNA"/>
</dbReference>
<reference evidence="19" key="1">
    <citation type="submission" date="2023-03" db="EMBL/GenBank/DDBJ databases">
        <title>Mating type loci evolution in Malassezia.</title>
        <authorList>
            <person name="Coelho M.A."/>
        </authorList>
    </citation>
    <scope>NUCLEOTIDE SEQUENCE</scope>
    <source>
        <strain evidence="19">CBS 11721</strain>
    </source>
</reference>
<keyword evidence="9" id="KW-0493">Microtubule</keyword>
<dbReference type="GO" id="GO:0008608">
    <property type="term" value="P:attachment of spindle microtubules to kinetochore"/>
    <property type="evidence" value="ECO:0007669"/>
    <property type="project" value="TreeGrafter"/>
</dbReference>
<dbReference type="AlphaFoldDB" id="A0AAF0ETW8"/>
<protein>
    <recommendedName>
        <fullName evidence="5">DASH complex subunit DAD2</fullName>
    </recommendedName>
    <alternativeName>
        <fullName evidence="17">Outer kinetochore protein DAD2</fullName>
    </alternativeName>
</protein>
<proteinExistence type="inferred from homology"/>
<dbReference type="GO" id="GO:0005874">
    <property type="term" value="C:microtubule"/>
    <property type="evidence" value="ECO:0007669"/>
    <property type="project" value="UniProtKB-KW"/>
</dbReference>
<keyword evidence="15" id="KW-0131">Cell cycle</keyword>
<evidence type="ECO:0000256" key="12">
    <source>
        <dbReference type="ARBA" id="ARBA00022838"/>
    </source>
</evidence>
<keyword evidence="10" id="KW-0498">Mitosis</keyword>
<keyword evidence="20" id="KW-1185">Reference proteome</keyword>
<comment type="subcellular location">
    <subcellularLocation>
        <location evidence="3">Chromosome</location>
        <location evidence="3">Centromere</location>
        <location evidence="3">Kinetochore</location>
    </subcellularLocation>
    <subcellularLocation>
        <location evidence="2">Cytoplasm</location>
        <location evidence="2">Cytoskeleton</location>
        <location evidence="2">Spindle</location>
    </subcellularLocation>
    <subcellularLocation>
        <location evidence="1">Nucleus</location>
    </subcellularLocation>
</comment>
<keyword evidence="12" id="KW-0995">Kinetochore</keyword>
<accession>A0AAF0ETW8</accession>
<gene>
    <name evidence="19" type="primary">DAD2</name>
    <name evidence="19" type="ORF">MCUN1_001140</name>
</gene>
<dbReference type="GO" id="GO:0000278">
    <property type="term" value="P:mitotic cell cycle"/>
    <property type="evidence" value="ECO:0007669"/>
    <property type="project" value="InterPro"/>
</dbReference>
<dbReference type="GO" id="GO:0051301">
    <property type="term" value="P:cell division"/>
    <property type="evidence" value="ECO:0007669"/>
    <property type="project" value="UniProtKB-KW"/>
</dbReference>
<keyword evidence="7" id="KW-0963">Cytoplasm</keyword>
<dbReference type="InterPro" id="IPR013963">
    <property type="entry name" value="DASH_Dad2"/>
</dbReference>
<keyword evidence="6" id="KW-0158">Chromosome</keyword>
<keyword evidence="14" id="KW-0539">Nucleus</keyword>
<dbReference type="Proteomes" id="UP001219933">
    <property type="component" value="Chromosome 2"/>
</dbReference>
<evidence type="ECO:0000256" key="10">
    <source>
        <dbReference type="ARBA" id="ARBA00022776"/>
    </source>
</evidence>
<keyword evidence="16" id="KW-0137">Centromere</keyword>
<name>A0AAF0ETW8_9BASI</name>
<dbReference type="GO" id="GO:0044732">
    <property type="term" value="C:mitotic spindle pole body"/>
    <property type="evidence" value="ECO:0007669"/>
    <property type="project" value="TreeGrafter"/>
</dbReference>
<feature type="region of interest" description="Disordered" evidence="18">
    <location>
        <begin position="87"/>
        <end position="119"/>
    </location>
</feature>
<evidence type="ECO:0000256" key="2">
    <source>
        <dbReference type="ARBA" id="ARBA00004186"/>
    </source>
</evidence>
<evidence type="ECO:0000256" key="5">
    <source>
        <dbReference type="ARBA" id="ARBA00020260"/>
    </source>
</evidence>
<evidence type="ECO:0000256" key="1">
    <source>
        <dbReference type="ARBA" id="ARBA00004123"/>
    </source>
</evidence>
<evidence type="ECO:0000313" key="20">
    <source>
        <dbReference type="Proteomes" id="UP001219933"/>
    </source>
</evidence>